<feature type="region of interest" description="Disordered" evidence="1">
    <location>
        <begin position="105"/>
        <end position="127"/>
    </location>
</feature>
<reference evidence="2" key="2">
    <citation type="submission" date="2018-03" db="EMBL/GenBank/DDBJ databases">
        <title>The Triticum urartu genome reveals the dynamic nature of wheat genome evolution.</title>
        <authorList>
            <person name="Ling H."/>
            <person name="Ma B."/>
            <person name="Shi X."/>
            <person name="Liu H."/>
            <person name="Dong L."/>
            <person name="Sun H."/>
            <person name="Cao Y."/>
            <person name="Gao Q."/>
            <person name="Zheng S."/>
            <person name="Li Y."/>
            <person name="Yu Y."/>
            <person name="Du H."/>
            <person name="Qi M."/>
            <person name="Li Y."/>
            <person name="Yu H."/>
            <person name="Cui Y."/>
            <person name="Wang N."/>
            <person name="Chen C."/>
            <person name="Wu H."/>
            <person name="Zhao Y."/>
            <person name="Zhang J."/>
            <person name="Li Y."/>
            <person name="Zhou W."/>
            <person name="Zhang B."/>
            <person name="Hu W."/>
            <person name="Eijk M."/>
            <person name="Tang J."/>
            <person name="Witsenboer H."/>
            <person name="Zhao S."/>
            <person name="Li Z."/>
            <person name="Zhang A."/>
            <person name="Wang D."/>
            <person name="Liang C."/>
        </authorList>
    </citation>
    <scope>NUCLEOTIDE SEQUENCE [LARGE SCALE GENOMIC DNA]</scope>
    <source>
        <strain evidence="2">cv. G1812</strain>
    </source>
</reference>
<reference evidence="3" key="1">
    <citation type="journal article" date="2013" name="Nature">
        <title>Draft genome of the wheat A-genome progenitor Triticum urartu.</title>
        <authorList>
            <person name="Ling H.Q."/>
            <person name="Zhao S."/>
            <person name="Liu D."/>
            <person name="Wang J."/>
            <person name="Sun H."/>
            <person name="Zhang C."/>
            <person name="Fan H."/>
            <person name="Li D."/>
            <person name="Dong L."/>
            <person name="Tao Y."/>
            <person name="Gao C."/>
            <person name="Wu H."/>
            <person name="Li Y."/>
            <person name="Cui Y."/>
            <person name="Guo X."/>
            <person name="Zheng S."/>
            <person name="Wang B."/>
            <person name="Yu K."/>
            <person name="Liang Q."/>
            <person name="Yang W."/>
            <person name="Lou X."/>
            <person name="Chen J."/>
            <person name="Feng M."/>
            <person name="Jian J."/>
            <person name="Zhang X."/>
            <person name="Luo G."/>
            <person name="Jiang Y."/>
            <person name="Liu J."/>
            <person name="Wang Z."/>
            <person name="Sha Y."/>
            <person name="Zhang B."/>
            <person name="Wu H."/>
            <person name="Tang D."/>
            <person name="Shen Q."/>
            <person name="Xue P."/>
            <person name="Zou S."/>
            <person name="Wang X."/>
            <person name="Liu X."/>
            <person name="Wang F."/>
            <person name="Yang Y."/>
            <person name="An X."/>
            <person name="Dong Z."/>
            <person name="Zhang K."/>
            <person name="Zhang X."/>
            <person name="Luo M.C."/>
            <person name="Dvorak J."/>
            <person name="Tong Y."/>
            <person name="Wang J."/>
            <person name="Yang H."/>
            <person name="Li Z."/>
            <person name="Wang D."/>
            <person name="Zhang A."/>
            <person name="Wang J."/>
        </authorList>
    </citation>
    <scope>NUCLEOTIDE SEQUENCE</scope>
    <source>
        <strain evidence="3">cv. G1812</strain>
    </source>
</reference>
<evidence type="ECO:0000256" key="1">
    <source>
        <dbReference type="SAM" id="MobiDB-lite"/>
    </source>
</evidence>
<dbReference type="EnsemblPlants" id="TuG1812G0300002046.01.T01">
    <property type="protein sequence ID" value="TuG1812G0300002046.01.T01.cds324607"/>
    <property type="gene ID" value="TuG1812G0300002046.01"/>
</dbReference>
<organism evidence="2 3">
    <name type="scientific">Triticum urartu</name>
    <name type="common">Red wild einkorn</name>
    <name type="synonym">Crithodium urartu</name>
    <dbReference type="NCBI Taxonomy" id="4572"/>
    <lineage>
        <taxon>Eukaryota</taxon>
        <taxon>Viridiplantae</taxon>
        <taxon>Streptophyta</taxon>
        <taxon>Embryophyta</taxon>
        <taxon>Tracheophyta</taxon>
        <taxon>Spermatophyta</taxon>
        <taxon>Magnoliopsida</taxon>
        <taxon>Liliopsida</taxon>
        <taxon>Poales</taxon>
        <taxon>Poaceae</taxon>
        <taxon>BOP clade</taxon>
        <taxon>Pooideae</taxon>
        <taxon>Triticodae</taxon>
        <taxon>Triticeae</taxon>
        <taxon>Triticinae</taxon>
        <taxon>Triticum</taxon>
    </lineage>
</organism>
<keyword evidence="3" id="KW-1185">Reference proteome</keyword>
<reference evidence="2" key="3">
    <citation type="submission" date="2022-06" db="UniProtKB">
        <authorList>
            <consortium name="EnsemblPlants"/>
        </authorList>
    </citation>
    <scope>IDENTIFICATION</scope>
</reference>
<evidence type="ECO:0000313" key="2">
    <source>
        <dbReference type="EnsemblPlants" id="TuG1812G0300002046.01.T01.cds324607"/>
    </source>
</evidence>
<dbReference type="Gramene" id="TuG1812G0300002046.01.T01">
    <property type="protein sequence ID" value="TuG1812G0300002046.01.T01.cds324607"/>
    <property type="gene ID" value="TuG1812G0300002046.01"/>
</dbReference>
<accession>A0A8R7TUY3</accession>
<dbReference type="AlphaFoldDB" id="A0A8R7TUY3"/>
<evidence type="ECO:0000313" key="3">
    <source>
        <dbReference type="Proteomes" id="UP000015106"/>
    </source>
</evidence>
<dbReference type="Proteomes" id="UP000015106">
    <property type="component" value="Chromosome 3"/>
</dbReference>
<proteinExistence type="predicted"/>
<sequence length="214" mass="23688">MIWKYQRPKSVSPMWLHADRMARKVMSFGATFSLSIRRNISTASKPRPCKANPAINVVQVTMLFCPIPSNTSTALATHPHLRYMSIMAFISRICQHNPRFTTNLCTHSPKSTAPRSPQADSTDSIAIPSGSMPSTCILRNTSTASAGRFICAYAPIKVVHDTTFLCGIASNSSRAQTRFPDLTYPEMVTFQQKMSLWTVSSNTLRAEAAQAQEK</sequence>
<feature type="compositionally biased region" description="Polar residues" evidence="1">
    <location>
        <begin position="105"/>
        <end position="124"/>
    </location>
</feature>
<name>A0A8R7TUY3_TRIUA</name>
<protein>
    <submittedName>
        <fullName evidence="2">Uncharacterized protein</fullName>
    </submittedName>
</protein>